<comment type="caution">
    <text evidence="3">The sequence shown here is derived from an EMBL/GenBank/DDBJ whole genome shotgun (WGS) entry which is preliminary data.</text>
</comment>
<keyword evidence="1 2" id="KW-0732">Signal</keyword>
<dbReference type="EMBL" id="JAWLKH010000027">
    <property type="protein sequence ID" value="MDV6314119.1"/>
    <property type="molecule type" value="Genomic_DNA"/>
</dbReference>
<protein>
    <submittedName>
        <fullName evidence="3">MspA family porin</fullName>
    </submittedName>
</protein>
<sequence length="222" mass="23336">MRRLTVRFLLGAMALTTALAVGAQGTADAASSSRHHKTQDGIYLSAEQRELHMRTYQPLDSSMMSRDVYLGGKTRVTIKGPRGTVIEGAIEAGYQVGYPVSFAPNGITIGMQTPSLSISGGLSAGAPLPGIPLPLAGGSITPNVTIIPPTTMTFSVEQGGIETVPLVNRPMNQSIAYGDFSGVQMTVKGAIGPVTIRQYTKLKVRTSAGQSEVVTYGPAWKV</sequence>
<dbReference type="InterPro" id="IPR015286">
    <property type="entry name" value="Porin_fam_mycobact-type"/>
</dbReference>
<reference evidence="3" key="1">
    <citation type="submission" date="2023-10" db="EMBL/GenBank/DDBJ databases">
        <title>Development of a sustainable strategy for remediation of hydrocarbon-contaminated territories based on the waste exchange concept.</title>
        <authorList>
            <person name="Krivoruchko A."/>
        </authorList>
    </citation>
    <scope>NUCLEOTIDE SEQUENCE</scope>
    <source>
        <strain evidence="3">IEGM 1279</strain>
    </source>
</reference>
<evidence type="ECO:0000313" key="3">
    <source>
        <dbReference type="EMBL" id="MDV6314119.1"/>
    </source>
</evidence>
<accession>A0AAE4U1P0</accession>
<dbReference type="Pfam" id="PF09203">
    <property type="entry name" value="MspA"/>
    <property type="match status" value="1"/>
</dbReference>
<dbReference type="Gene3D" id="2.60.40.1650">
    <property type="entry name" value="Porin MspA (Ig-like beta-sandwich domain)"/>
    <property type="match status" value="1"/>
</dbReference>
<dbReference type="RefSeq" id="WP_006438462.1">
    <property type="nucleotide sequence ID" value="NZ_CP096596.1"/>
</dbReference>
<name>A0AAE4U1P0_9ACTN</name>
<dbReference type="SUPFAM" id="SSF56959">
    <property type="entry name" value="Leukocidin-like"/>
    <property type="match status" value="1"/>
</dbReference>
<evidence type="ECO:0000256" key="2">
    <source>
        <dbReference type="SAM" id="SignalP"/>
    </source>
</evidence>
<evidence type="ECO:0000256" key="1">
    <source>
        <dbReference type="ARBA" id="ARBA00022729"/>
    </source>
</evidence>
<gene>
    <name evidence="3" type="ORF">R3Q15_19915</name>
</gene>
<organism evidence="3 4">
    <name type="scientific">Gordonia amicalis</name>
    <dbReference type="NCBI Taxonomy" id="89053"/>
    <lineage>
        <taxon>Bacteria</taxon>
        <taxon>Bacillati</taxon>
        <taxon>Actinomycetota</taxon>
        <taxon>Actinomycetes</taxon>
        <taxon>Mycobacteriales</taxon>
        <taxon>Gordoniaceae</taxon>
        <taxon>Gordonia</taxon>
    </lineage>
</organism>
<dbReference type="Proteomes" id="UP001185922">
    <property type="component" value="Unassembled WGS sequence"/>
</dbReference>
<feature type="signal peptide" evidence="2">
    <location>
        <begin position="1"/>
        <end position="23"/>
    </location>
</feature>
<dbReference type="Gene3D" id="2.10.300.10">
    <property type="entry name" value="Porin MspA ribbon domain"/>
    <property type="match status" value="1"/>
</dbReference>
<proteinExistence type="predicted"/>
<evidence type="ECO:0000313" key="4">
    <source>
        <dbReference type="Proteomes" id="UP001185922"/>
    </source>
</evidence>
<dbReference type="InterPro" id="IPR036435">
    <property type="entry name" value="Leukocidin/porin_MspA_sf"/>
</dbReference>
<dbReference type="AlphaFoldDB" id="A0AAE4U1P0"/>
<feature type="chain" id="PRO_5042176871" evidence="2">
    <location>
        <begin position="24"/>
        <end position="222"/>
    </location>
</feature>